<dbReference type="eggNOG" id="KOG1205">
    <property type="taxonomic scope" value="Eukaryota"/>
</dbReference>
<dbReference type="InterPro" id="IPR036291">
    <property type="entry name" value="NAD(P)-bd_dom_sf"/>
</dbReference>
<keyword evidence="2" id="KW-0560">Oxidoreductase</keyword>
<dbReference type="PROSITE" id="PS00061">
    <property type="entry name" value="ADH_SHORT"/>
    <property type="match status" value="1"/>
</dbReference>
<dbReference type="EMBL" id="GG738846">
    <property type="protein sequence ID" value="EFC50028.1"/>
    <property type="molecule type" value="Genomic_DNA"/>
</dbReference>
<dbReference type="RefSeq" id="XP_002682772.1">
    <property type="nucleotide sequence ID" value="XM_002682726.1"/>
</dbReference>
<dbReference type="PRINTS" id="PR00081">
    <property type="entry name" value="GDHRDH"/>
</dbReference>
<organism evidence="5">
    <name type="scientific">Naegleria gruberi</name>
    <name type="common">Amoeba</name>
    <dbReference type="NCBI Taxonomy" id="5762"/>
    <lineage>
        <taxon>Eukaryota</taxon>
        <taxon>Discoba</taxon>
        <taxon>Heterolobosea</taxon>
        <taxon>Tetramitia</taxon>
        <taxon>Eutetramitia</taxon>
        <taxon>Vahlkampfiidae</taxon>
        <taxon>Naegleria</taxon>
    </lineage>
</organism>
<accession>D2UYU5</accession>
<dbReference type="STRING" id="5762.D2UYU5"/>
<dbReference type="InterPro" id="IPR002347">
    <property type="entry name" value="SDR_fam"/>
</dbReference>
<dbReference type="VEuPathDB" id="AmoebaDB:NAEGRDRAFT_77857"/>
<gene>
    <name evidence="4" type="ORF">NAEGRDRAFT_77857</name>
</gene>
<dbReference type="GeneID" id="8858943"/>
<dbReference type="Proteomes" id="UP000006671">
    <property type="component" value="Unassembled WGS sequence"/>
</dbReference>
<dbReference type="GO" id="GO:0016491">
    <property type="term" value="F:oxidoreductase activity"/>
    <property type="evidence" value="ECO:0007669"/>
    <property type="project" value="UniProtKB-KW"/>
</dbReference>
<dbReference type="InterPro" id="IPR020904">
    <property type="entry name" value="Sc_DH/Rdtase_CS"/>
</dbReference>
<dbReference type="SUPFAM" id="SSF51735">
    <property type="entry name" value="NAD(P)-binding Rossmann-fold domains"/>
    <property type="match status" value="1"/>
</dbReference>
<dbReference type="PANTHER" id="PTHR44196">
    <property type="entry name" value="DEHYDROGENASE/REDUCTASE SDR FAMILY MEMBER 7B"/>
    <property type="match status" value="1"/>
</dbReference>
<evidence type="ECO:0000313" key="4">
    <source>
        <dbReference type="EMBL" id="EFC50028.1"/>
    </source>
</evidence>
<dbReference type="Gene3D" id="3.40.50.720">
    <property type="entry name" value="NAD(P)-binding Rossmann-like Domain"/>
    <property type="match status" value="1"/>
</dbReference>
<proteinExistence type="inferred from homology"/>
<keyword evidence="5" id="KW-1185">Reference proteome</keyword>
<dbReference type="InParanoid" id="D2UYU5"/>
<dbReference type="GO" id="GO:0016020">
    <property type="term" value="C:membrane"/>
    <property type="evidence" value="ECO:0007669"/>
    <property type="project" value="TreeGrafter"/>
</dbReference>
<evidence type="ECO:0000256" key="3">
    <source>
        <dbReference type="ARBA" id="ARBA00037096"/>
    </source>
</evidence>
<dbReference type="AlphaFoldDB" id="D2UYU5"/>
<dbReference type="OrthoDB" id="1274115at2759"/>
<evidence type="ECO:0000256" key="1">
    <source>
        <dbReference type="ARBA" id="ARBA00006484"/>
    </source>
</evidence>
<comment type="similarity">
    <text evidence="1">Belongs to the short-chain dehydrogenases/reductases (SDR) family.</text>
</comment>
<comment type="function">
    <text evidence="3">Putative oxidoreductase.</text>
</comment>
<name>D2UYU5_NAEGR</name>
<protein>
    <submittedName>
        <fullName evidence="4">Short chain dehydrogenase/reductase family protein</fullName>
    </submittedName>
</protein>
<sequence>MYITLLLLIIVLIILFRTVALDEWIIRKLKIKPKTSTSYKGINVVITGASGGIGATIAGQYASMGATLVLGARNVENLNQVKEECLKKGAEQCHVIYLDVSNEESCKTFISDTLQVLNNKEIHILILNAGIGMKKRFDESTNLEQHKKLMDVNFWGAVYPVHYALPSMKLSNPNTIINRPKIAVVSSLSGKYTPPLRTAYVSSKHAVNGFFHTLRIEMKGKIDVTVLCPPHVYTDFQANSFGAENGVVRERSKFISPEQFASIAIDSIELGIAEEMVTLKGKASRIIVPLLPTFLADKIISDTATSASSVVTTTSKNK</sequence>
<dbReference type="Pfam" id="PF00106">
    <property type="entry name" value="adh_short"/>
    <property type="match status" value="1"/>
</dbReference>
<reference evidence="4 5" key="1">
    <citation type="journal article" date="2010" name="Cell">
        <title>The genome of Naegleria gruberi illuminates early eukaryotic versatility.</title>
        <authorList>
            <person name="Fritz-Laylin L.K."/>
            <person name="Prochnik S.E."/>
            <person name="Ginger M.L."/>
            <person name="Dacks J.B."/>
            <person name="Carpenter M.L."/>
            <person name="Field M.C."/>
            <person name="Kuo A."/>
            <person name="Paredez A."/>
            <person name="Chapman J."/>
            <person name="Pham J."/>
            <person name="Shu S."/>
            <person name="Neupane R."/>
            <person name="Cipriano M."/>
            <person name="Mancuso J."/>
            <person name="Tu H."/>
            <person name="Salamov A."/>
            <person name="Lindquist E."/>
            <person name="Shapiro H."/>
            <person name="Lucas S."/>
            <person name="Grigoriev I.V."/>
            <person name="Cande W.Z."/>
            <person name="Fulton C."/>
            <person name="Rokhsar D.S."/>
            <person name="Dawson S.C."/>
        </authorList>
    </citation>
    <scope>NUCLEOTIDE SEQUENCE [LARGE SCALE GENOMIC DNA]</scope>
    <source>
        <strain evidence="4 5">NEG-M</strain>
    </source>
</reference>
<dbReference type="PANTHER" id="PTHR44196:SF1">
    <property type="entry name" value="DEHYDROGENASE_REDUCTASE SDR FAMILY MEMBER 7B"/>
    <property type="match status" value="1"/>
</dbReference>
<dbReference type="KEGG" id="ngr:NAEGRDRAFT_77857"/>
<evidence type="ECO:0000256" key="2">
    <source>
        <dbReference type="ARBA" id="ARBA00023002"/>
    </source>
</evidence>
<evidence type="ECO:0000313" key="5">
    <source>
        <dbReference type="Proteomes" id="UP000006671"/>
    </source>
</evidence>